<dbReference type="Proteomes" id="UP000221961">
    <property type="component" value="Chromosome"/>
</dbReference>
<proteinExistence type="predicted"/>
<dbReference type="KEGG" id="ntp:CRH09_27645"/>
<gene>
    <name evidence="2" type="ORF">CRH09_27645</name>
</gene>
<dbReference type="EMBL" id="CP023778">
    <property type="protein sequence ID" value="ATL69397.1"/>
    <property type="molecule type" value="Genomic_DNA"/>
</dbReference>
<protein>
    <submittedName>
        <fullName evidence="2">Uncharacterized protein</fullName>
    </submittedName>
</protein>
<accession>A0A291RPY0</accession>
<dbReference type="AlphaFoldDB" id="A0A291RPY0"/>
<dbReference type="InterPro" id="IPR015422">
    <property type="entry name" value="PyrdxlP-dep_Trfase_small"/>
</dbReference>
<dbReference type="Gene3D" id="3.90.1150.10">
    <property type="entry name" value="Aspartate Aminotransferase, domain 1"/>
    <property type="match status" value="1"/>
</dbReference>
<feature type="region of interest" description="Disordered" evidence="1">
    <location>
        <begin position="1"/>
        <end position="23"/>
    </location>
</feature>
<reference evidence="2 3" key="1">
    <citation type="submission" date="2017-10" db="EMBL/GenBank/DDBJ databases">
        <title>Comparative genomics between pathogenic Norcardia.</title>
        <authorList>
            <person name="Zeng L."/>
        </authorList>
    </citation>
    <scope>NUCLEOTIDE SEQUENCE [LARGE SCALE GENOMIC DNA]</scope>
    <source>
        <strain evidence="2 3">NC_YFY_NT001</strain>
    </source>
</reference>
<name>A0A291RPY0_9NOCA</name>
<organism evidence="2 3">
    <name type="scientific">Nocardia terpenica</name>
    <dbReference type="NCBI Taxonomy" id="455432"/>
    <lineage>
        <taxon>Bacteria</taxon>
        <taxon>Bacillati</taxon>
        <taxon>Actinomycetota</taxon>
        <taxon>Actinomycetes</taxon>
        <taxon>Mycobacteriales</taxon>
        <taxon>Nocardiaceae</taxon>
        <taxon>Nocardia</taxon>
    </lineage>
</organism>
<sequence length="73" mass="7825">MLVNRGPADRQKPTAGTALALPPLTELRQRRSAKWRTFAADVPPLPVAEMDFPLAAAAGGVSGLDRLPRHRLG</sequence>
<evidence type="ECO:0000313" key="2">
    <source>
        <dbReference type="EMBL" id="ATL69397.1"/>
    </source>
</evidence>
<evidence type="ECO:0000256" key="1">
    <source>
        <dbReference type="SAM" id="MobiDB-lite"/>
    </source>
</evidence>
<evidence type="ECO:0000313" key="3">
    <source>
        <dbReference type="Proteomes" id="UP000221961"/>
    </source>
</evidence>